<dbReference type="PATRIC" id="fig|1623450.3.peg.644"/>
<comment type="similarity">
    <text evidence="1 11">Belongs to the RNA polymerase subunit omega family.</text>
</comment>
<keyword evidence="7 11" id="KW-0804">Transcription</keyword>
<dbReference type="Pfam" id="PF01192">
    <property type="entry name" value="RNA_pol_Rpb6"/>
    <property type="match status" value="1"/>
</dbReference>
<comment type="function">
    <text evidence="11">Promotes RNA polymerase assembly. Latches the N- and C-terminal regions of the beta' subunit thereby facilitating its interaction with the beta and alpha subunits.</text>
</comment>
<dbReference type="AlphaFoldDB" id="A0A0H4IXP5"/>
<dbReference type="GO" id="GO:0003899">
    <property type="term" value="F:DNA-directed RNA polymerase activity"/>
    <property type="evidence" value="ECO:0007669"/>
    <property type="project" value="UniProtKB-UniRule"/>
</dbReference>
<keyword evidence="5 11" id="KW-0808">Transferase</keyword>
<evidence type="ECO:0000256" key="8">
    <source>
        <dbReference type="ARBA" id="ARBA00029924"/>
    </source>
</evidence>
<evidence type="ECO:0000256" key="1">
    <source>
        <dbReference type="ARBA" id="ARBA00006711"/>
    </source>
</evidence>
<evidence type="ECO:0000256" key="5">
    <source>
        <dbReference type="ARBA" id="ARBA00022679"/>
    </source>
</evidence>
<feature type="compositionally biased region" description="Acidic residues" evidence="12">
    <location>
        <begin position="76"/>
        <end position="88"/>
    </location>
</feature>
<dbReference type="InterPro" id="IPR036161">
    <property type="entry name" value="RPB6/omega-like_sf"/>
</dbReference>
<evidence type="ECO:0000256" key="11">
    <source>
        <dbReference type="HAMAP-Rule" id="MF_00366"/>
    </source>
</evidence>
<dbReference type="Proteomes" id="UP000066549">
    <property type="component" value="Chromosome"/>
</dbReference>
<proteinExistence type="inferred from homology"/>
<evidence type="ECO:0000256" key="4">
    <source>
        <dbReference type="ARBA" id="ARBA00022478"/>
    </source>
</evidence>
<dbReference type="NCBIfam" id="TIGR00690">
    <property type="entry name" value="rpoZ"/>
    <property type="match status" value="1"/>
</dbReference>
<comment type="catalytic activity">
    <reaction evidence="10 11">
        <text>RNA(n) + a ribonucleoside 5'-triphosphate = RNA(n+1) + diphosphate</text>
        <dbReference type="Rhea" id="RHEA:21248"/>
        <dbReference type="Rhea" id="RHEA-COMP:14527"/>
        <dbReference type="Rhea" id="RHEA-COMP:17342"/>
        <dbReference type="ChEBI" id="CHEBI:33019"/>
        <dbReference type="ChEBI" id="CHEBI:61557"/>
        <dbReference type="ChEBI" id="CHEBI:140395"/>
        <dbReference type="EC" id="2.7.7.6"/>
    </reaction>
</comment>
<dbReference type="SUPFAM" id="SSF63562">
    <property type="entry name" value="RPB6/omega subunit-like"/>
    <property type="match status" value="1"/>
</dbReference>
<gene>
    <name evidence="11" type="primary">rpoZ</name>
    <name evidence="13" type="ORF">VI33_03270</name>
</gene>
<dbReference type="InterPro" id="IPR006110">
    <property type="entry name" value="Pol_omega/Rpo6/RPB6"/>
</dbReference>
<dbReference type="EMBL" id="CP011002">
    <property type="protein sequence ID" value="AKO65756.1"/>
    <property type="molecule type" value="Genomic_DNA"/>
</dbReference>
<dbReference type="GO" id="GO:0006351">
    <property type="term" value="P:DNA-templated transcription"/>
    <property type="evidence" value="ECO:0007669"/>
    <property type="project" value="UniProtKB-UniRule"/>
</dbReference>
<dbReference type="Gene3D" id="3.90.940.10">
    <property type="match status" value="1"/>
</dbReference>
<evidence type="ECO:0000313" key="14">
    <source>
        <dbReference type="Proteomes" id="UP000066549"/>
    </source>
</evidence>
<reference evidence="13 14" key="1">
    <citation type="submission" date="2015-03" db="EMBL/GenBank/DDBJ databases">
        <title>Comparative analysis of the OM43 clade including a novel species from Red Sea uncovers genomic and metabolic diversity among marine methylotrophs.</title>
        <authorList>
            <person name="Jimenez-Infante F."/>
            <person name="Ngugi D.K."/>
            <person name="Vinu M."/>
            <person name="Alam I."/>
            <person name="Kamau A."/>
            <person name="Blom J."/>
            <person name="Bajic V.B."/>
            <person name="Stingl U."/>
        </authorList>
    </citation>
    <scope>NUCLEOTIDE SEQUENCE [LARGE SCALE GENOMIC DNA]</scope>
    <source>
        <strain evidence="13 14">MBRSH7</strain>
    </source>
</reference>
<evidence type="ECO:0000313" key="13">
    <source>
        <dbReference type="EMBL" id="AKO65756.1"/>
    </source>
</evidence>
<dbReference type="OrthoDB" id="9796300at2"/>
<organism evidence="13 14">
    <name type="scientific">Methylophilales bacterium MBRS-H7</name>
    <dbReference type="NCBI Taxonomy" id="1623450"/>
    <lineage>
        <taxon>Bacteria</taxon>
        <taxon>Pseudomonadati</taxon>
        <taxon>Pseudomonadota</taxon>
        <taxon>Betaproteobacteria</taxon>
        <taxon>Nitrosomonadales</taxon>
        <taxon>OM43 clade</taxon>
    </lineage>
</organism>
<name>A0A0H4IXP5_9PROT</name>
<keyword evidence="4 11" id="KW-0240">DNA-directed RNA polymerase</keyword>
<feature type="region of interest" description="Disordered" evidence="12">
    <location>
        <begin position="65"/>
        <end position="88"/>
    </location>
</feature>
<dbReference type="PANTHER" id="PTHR34476:SF1">
    <property type="entry name" value="DNA-DIRECTED RNA POLYMERASE SUBUNIT OMEGA"/>
    <property type="match status" value="1"/>
</dbReference>
<dbReference type="GO" id="GO:0003677">
    <property type="term" value="F:DNA binding"/>
    <property type="evidence" value="ECO:0007669"/>
    <property type="project" value="UniProtKB-UniRule"/>
</dbReference>
<evidence type="ECO:0000256" key="2">
    <source>
        <dbReference type="ARBA" id="ARBA00012418"/>
    </source>
</evidence>
<dbReference type="EC" id="2.7.7.6" evidence="2 11"/>
<dbReference type="PANTHER" id="PTHR34476">
    <property type="entry name" value="DNA-DIRECTED RNA POLYMERASE SUBUNIT OMEGA"/>
    <property type="match status" value="1"/>
</dbReference>
<evidence type="ECO:0000256" key="3">
    <source>
        <dbReference type="ARBA" id="ARBA00013725"/>
    </source>
</evidence>
<protein>
    <recommendedName>
        <fullName evidence="3 11">DNA-directed RNA polymerase subunit omega</fullName>
        <shortName evidence="11">RNAP omega subunit</shortName>
        <ecNumber evidence="2 11">2.7.7.6</ecNumber>
    </recommendedName>
    <alternativeName>
        <fullName evidence="9 11">RNA polymerase omega subunit</fullName>
    </alternativeName>
    <alternativeName>
        <fullName evidence="8 11">Transcriptase subunit omega</fullName>
    </alternativeName>
</protein>
<accession>A0A0H4IXP5</accession>
<evidence type="ECO:0000256" key="7">
    <source>
        <dbReference type="ARBA" id="ARBA00023163"/>
    </source>
</evidence>
<dbReference type="SMART" id="SM01409">
    <property type="entry name" value="RNA_pol_Rpb6"/>
    <property type="match status" value="1"/>
</dbReference>
<sequence length="88" mass="9518">MARITVDDCLKKIPNRFQLTLIASIRARQLANGAESMIDNVNEDKPSVLALREIAAGAIGLELLTGNQPSSKDESQVTDEPEEQSAPL</sequence>
<dbReference type="InterPro" id="IPR003716">
    <property type="entry name" value="DNA-dir_RNA_pol_omega"/>
</dbReference>
<keyword evidence="14" id="KW-1185">Reference proteome</keyword>
<keyword evidence="6 11" id="KW-0548">Nucleotidyltransferase</keyword>
<dbReference type="GO" id="GO:0000428">
    <property type="term" value="C:DNA-directed RNA polymerase complex"/>
    <property type="evidence" value="ECO:0007669"/>
    <property type="project" value="UniProtKB-KW"/>
</dbReference>
<evidence type="ECO:0000256" key="6">
    <source>
        <dbReference type="ARBA" id="ARBA00022695"/>
    </source>
</evidence>
<evidence type="ECO:0000256" key="10">
    <source>
        <dbReference type="ARBA" id="ARBA00048552"/>
    </source>
</evidence>
<comment type="subunit">
    <text evidence="11">The RNAP catalytic core consists of 2 alpha, 1 beta, 1 beta' and 1 omega subunit. When a sigma factor is associated with the core the holoenzyme is formed, which can initiate transcription.</text>
</comment>
<evidence type="ECO:0000256" key="12">
    <source>
        <dbReference type="SAM" id="MobiDB-lite"/>
    </source>
</evidence>
<dbReference type="SMR" id="A0A0H4IXP5"/>
<evidence type="ECO:0000256" key="9">
    <source>
        <dbReference type="ARBA" id="ARBA00030998"/>
    </source>
</evidence>
<dbReference type="HAMAP" id="MF_00366">
    <property type="entry name" value="RNApol_bact_RpoZ"/>
    <property type="match status" value="1"/>
</dbReference>